<keyword evidence="1" id="KW-0812">Transmembrane</keyword>
<reference evidence="2 3" key="1">
    <citation type="submission" date="2015-01" db="EMBL/GenBank/DDBJ databases">
        <title>Evolution of Trichinella species and genotypes.</title>
        <authorList>
            <person name="Korhonen P.K."/>
            <person name="Edoardo P."/>
            <person name="Giuseppe L.R."/>
            <person name="Gasser R.B."/>
        </authorList>
    </citation>
    <scope>NUCLEOTIDE SEQUENCE [LARGE SCALE GENOMIC DNA]</scope>
    <source>
        <strain evidence="2">ISS417</strain>
    </source>
</reference>
<protein>
    <submittedName>
        <fullName evidence="2">Uncharacterized protein</fullName>
    </submittedName>
</protein>
<comment type="caution">
    <text evidence="2">The sequence shown here is derived from an EMBL/GenBank/DDBJ whole genome shotgun (WGS) entry which is preliminary data.</text>
</comment>
<gene>
    <name evidence="2" type="ORF">T05_4287</name>
</gene>
<proteinExistence type="predicted"/>
<organism evidence="2 3">
    <name type="scientific">Trichinella murrelli</name>
    <dbReference type="NCBI Taxonomy" id="144512"/>
    <lineage>
        <taxon>Eukaryota</taxon>
        <taxon>Metazoa</taxon>
        <taxon>Ecdysozoa</taxon>
        <taxon>Nematoda</taxon>
        <taxon>Enoplea</taxon>
        <taxon>Dorylaimia</taxon>
        <taxon>Trichinellida</taxon>
        <taxon>Trichinellidae</taxon>
        <taxon>Trichinella</taxon>
    </lineage>
</organism>
<keyword evidence="1" id="KW-1133">Transmembrane helix</keyword>
<dbReference type="Proteomes" id="UP000055048">
    <property type="component" value="Unassembled WGS sequence"/>
</dbReference>
<sequence>MLSSHRTAGFISFPIAPIKFATCVMFWKVPRQTNAYMSNKWPLKLSGAIIIHREAVHLELRLNGSAMFFDIIMMYSLKLPIFAQYFVVLGKSIFLDFRSISNKLKKVVLIWVEMCIKSSIC</sequence>
<evidence type="ECO:0000313" key="3">
    <source>
        <dbReference type="Proteomes" id="UP000055048"/>
    </source>
</evidence>
<dbReference type="EMBL" id="JYDJ01000041">
    <property type="protein sequence ID" value="KRX47579.1"/>
    <property type="molecule type" value="Genomic_DNA"/>
</dbReference>
<keyword evidence="3" id="KW-1185">Reference proteome</keyword>
<feature type="transmembrane region" description="Helical" evidence="1">
    <location>
        <begin position="7"/>
        <end position="27"/>
    </location>
</feature>
<dbReference type="AlphaFoldDB" id="A0A0V0U8W3"/>
<evidence type="ECO:0000313" key="2">
    <source>
        <dbReference type="EMBL" id="KRX47579.1"/>
    </source>
</evidence>
<keyword evidence="1" id="KW-0472">Membrane</keyword>
<name>A0A0V0U8W3_9BILA</name>
<feature type="transmembrane region" description="Helical" evidence="1">
    <location>
        <begin position="66"/>
        <end position="88"/>
    </location>
</feature>
<evidence type="ECO:0000256" key="1">
    <source>
        <dbReference type="SAM" id="Phobius"/>
    </source>
</evidence>
<accession>A0A0V0U8W3</accession>